<organism evidence="9">
    <name type="scientific">Mucochytrium quahogii</name>
    <dbReference type="NCBI Taxonomy" id="96639"/>
    <lineage>
        <taxon>Eukaryota</taxon>
        <taxon>Sar</taxon>
        <taxon>Stramenopiles</taxon>
        <taxon>Bigyra</taxon>
        <taxon>Labyrinthulomycetes</taxon>
        <taxon>Thraustochytrida</taxon>
        <taxon>Thraustochytriidae</taxon>
        <taxon>Mucochytrium</taxon>
    </lineage>
</organism>
<feature type="binding site" evidence="5">
    <location>
        <position position="822"/>
    </location>
    <ligand>
        <name>AMP</name>
        <dbReference type="ChEBI" id="CHEBI:456215"/>
    </ligand>
</feature>
<feature type="binding site" evidence="6">
    <location>
        <position position="705"/>
    </location>
    <ligand>
        <name>Zn(2+)</name>
        <dbReference type="ChEBI" id="CHEBI:29105"/>
        <label>1</label>
    </ligand>
</feature>
<dbReference type="InterPro" id="IPR023088">
    <property type="entry name" value="PDEase"/>
</dbReference>
<feature type="domain" description="PDEase" evidence="8">
    <location>
        <begin position="587"/>
        <end position="918"/>
    </location>
</feature>
<feature type="binding site" evidence="6">
    <location>
        <position position="822"/>
    </location>
    <ligand>
        <name>Zn(2+)</name>
        <dbReference type="ChEBI" id="CHEBI:29105"/>
        <label>1</label>
    </ligand>
</feature>
<reference evidence="9" key="1">
    <citation type="submission" date="2021-01" db="EMBL/GenBank/DDBJ databases">
        <authorList>
            <person name="Corre E."/>
            <person name="Pelletier E."/>
            <person name="Niang G."/>
            <person name="Scheremetjew M."/>
            <person name="Finn R."/>
            <person name="Kale V."/>
            <person name="Holt S."/>
            <person name="Cochrane G."/>
            <person name="Meng A."/>
            <person name="Brown T."/>
            <person name="Cohen L."/>
        </authorList>
    </citation>
    <scope>NUCLEOTIDE SEQUENCE</scope>
    <source>
        <strain evidence="9">NY070348D</strain>
    </source>
</reference>
<protein>
    <recommendedName>
        <fullName evidence="8">PDEase domain-containing protein</fullName>
    </recommendedName>
</protein>
<accession>A0A7S2SMQ8</accession>
<dbReference type="InterPro" id="IPR002073">
    <property type="entry name" value="PDEase_catalytic_dom"/>
</dbReference>
<dbReference type="PANTHER" id="PTHR11347">
    <property type="entry name" value="CYCLIC NUCLEOTIDE PHOSPHODIESTERASE"/>
    <property type="match status" value="1"/>
</dbReference>
<feature type="binding site" evidence="5">
    <location>
        <position position="705"/>
    </location>
    <ligand>
        <name>AMP</name>
        <dbReference type="ChEBI" id="CHEBI:456215"/>
    </ligand>
</feature>
<evidence type="ECO:0000259" key="8">
    <source>
        <dbReference type="PROSITE" id="PS51845"/>
    </source>
</evidence>
<sequence>MKDIFLDNLDMVDLDMEDEDVLKELNQCKQLFGLTAKLNSEATSTSKAIHELVNVTGEILNVDQVTVYLCTEWNGKVDDNLTFVRSEFKKDSKKTLRVLQPVMSGSMDEDDQGVVLGSGNWVTADPLVSAIGNVAHTKKSLLLNDIASIPEHQVSKTDHIRRFRNVVMIPINFCAENCVGVLEVANKVGGFTPMDKMLLESIASTTGCVIHQILLVDQALTAQRKASALLDLANASRYTREDSHIHMPNLINRLVMSVYKIMRADRVSLYLCDTVKRELWCCISKDYLGSRIPFGVGIIGTVANSGEMLNIHDCYSDRRFSFEGDRVTGYRTRSMLAVPVFSSAGNLVAVLVNINKHAISGSEEPIMGPIPENSELQRVETSEHKNGKPKPSVVTDERLFSGITHFTRDDELVLESISTEIGNVLERNALDAHYENVVNEVLGLKQRTVDKVLTASLLAETTHDPCYQENVAERIRRSSASFNVPGTTAKKALFKQVSRLAYFFRAIGMFMRMLKQLRGFRFSVKTIGNCECPHPTYSTSPRGSCAASTPRRRRISSLKSRDGQWEGRIDHVGTTTCAGAQYILDVVERDTQAPIDIDAQLKIDMRGWCLNVFSLDIVVGVNLVREALEYRGLVEAFHICKRTLTSFTYAVKDSYLNKKKCSYHNWDHALGVFQMCYALLCQSNFSDSLTKTDELALLVAALGHDAGHQARTNDFEIKTGSPLAVRYNDRSVLEQYHAATLFSILNRSGNNILQFTSKKFETEFRKVAIDAILATDMSSHFEMVKKVGNRVNSSEKNLNCPPAKDNMQDRIEMVNFVLHCIDIGGQTYPRDQSDVWSSRLIEEFIAQVNDEVALGLEPTTYMVGLEEPLRQAYLQKSFTENIVLPAWKVMAKMFDPARILLNNLEANICEYNRKIQDIEKKDDQQQQQQQSE</sequence>
<feature type="active site" description="Proton donor" evidence="4">
    <location>
        <position position="664"/>
    </location>
</feature>
<dbReference type="InterPro" id="IPR003018">
    <property type="entry name" value="GAF"/>
</dbReference>
<dbReference type="InterPro" id="IPR029016">
    <property type="entry name" value="GAF-like_dom_sf"/>
</dbReference>
<keyword evidence="3" id="KW-0378">Hydrolase</keyword>
<dbReference type="GO" id="GO:0007165">
    <property type="term" value="P:signal transduction"/>
    <property type="evidence" value="ECO:0007669"/>
    <property type="project" value="InterPro"/>
</dbReference>
<dbReference type="SMART" id="SM00471">
    <property type="entry name" value="HDc"/>
    <property type="match status" value="1"/>
</dbReference>
<gene>
    <name evidence="9" type="ORF">QSP1433_LOCUS15381</name>
</gene>
<evidence type="ECO:0000256" key="7">
    <source>
        <dbReference type="SAM" id="MobiDB-lite"/>
    </source>
</evidence>
<dbReference type="GO" id="GO:0046872">
    <property type="term" value="F:metal ion binding"/>
    <property type="evidence" value="ECO:0007669"/>
    <property type="project" value="UniProtKB-KW"/>
</dbReference>
<dbReference type="CDD" id="cd00077">
    <property type="entry name" value="HDc"/>
    <property type="match status" value="1"/>
</dbReference>
<dbReference type="Gene3D" id="3.30.450.40">
    <property type="match status" value="2"/>
</dbReference>
<dbReference type="SMART" id="SM00065">
    <property type="entry name" value="GAF"/>
    <property type="match status" value="2"/>
</dbReference>
<dbReference type="Pfam" id="PF01590">
    <property type="entry name" value="GAF"/>
    <property type="match status" value="2"/>
</dbReference>
<dbReference type="InterPro" id="IPR003607">
    <property type="entry name" value="HD/PDEase_dom"/>
</dbReference>
<feature type="binding site" evidence="6">
    <location>
        <position position="704"/>
    </location>
    <ligand>
        <name>Zn(2+)</name>
        <dbReference type="ChEBI" id="CHEBI:29105"/>
        <label>1</label>
    </ligand>
</feature>
<dbReference type="SUPFAM" id="SSF55781">
    <property type="entry name" value="GAF domain-like"/>
    <property type="match status" value="2"/>
</dbReference>
<dbReference type="Gene3D" id="1.10.1300.10">
    <property type="entry name" value="3'5'-cyclic nucleotide phosphodiesterase, catalytic domain"/>
    <property type="match status" value="1"/>
</dbReference>
<evidence type="ECO:0000256" key="3">
    <source>
        <dbReference type="ARBA" id="ARBA00022801"/>
    </source>
</evidence>
<proteinExistence type="predicted"/>
<feature type="binding site" evidence="6">
    <location>
        <position position="668"/>
    </location>
    <ligand>
        <name>Zn(2+)</name>
        <dbReference type="ChEBI" id="CHEBI:29105"/>
        <label>1</label>
    </ligand>
</feature>
<evidence type="ECO:0000256" key="6">
    <source>
        <dbReference type="PIRSR" id="PIRSR623088-3"/>
    </source>
</evidence>
<feature type="region of interest" description="Disordered" evidence="7">
    <location>
        <begin position="541"/>
        <end position="562"/>
    </location>
</feature>
<evidence type="ECO:0000256" key="5">
    <source>
        <dbReference type="PIRSR" id="PIRSR623088-2"/>
    </source>
</evidence>
<dbReference type="Pfam" id="PF00233">
    <property type="entry name" value="PDEase_I"/>
    <property type="match status" value="1"/>
</dbReference>
<feature type="binding site" evidence="5">
    <location>
        <begin position="664"/>
        <end position="668"/>
    </location>
    <ligand>
        <name>AMP</name>
        <dbReference type="ChEBI" id="CHEBI:456215"/>
    </ligand>
</feature>
<feature type="binding site" evidence="5">
    <location>
        <position position="875"/>
    </location>
    <ligand>
        <name>AMP</name>
        <dbReference type="ChEBI" id="CHEBI:456215"/>
    </ligand>
</feature>
<dbReference type="AlphaFoldDB" id="A0A7S2SMQ8"/>
<evidence type="ECO:0000313" key="9">
    <source>
        <dbReference type="EMBL" id="CAD9703723.1"/>
    </source>
</evidence>
<feature type="binding site" evidence="6">
    <location>
        <position position="705"/>
    </location>
    <ligand>
        <name>Zn(2+)</name>
        <dbReference type="ChEBI" id="CHEBI:29105"/>
        <label>2</label>
    </ligand>
</feature>
<evidence type="ECO:0000256" key="1">
    <source>
        <dbReference type="ARBA" id="ARBA00022535"/>
    </source>
</evidence>
<name>A0A7S2SMQ8_9STRA</name>
<evidence type="ECO:0000256" key="4">
    <source>
        <dbReference type="PIRSR" id="PIRSR623088-1"/>
    </source>
</evidence>
<dbReference type="EMBL" id="HBHK01024393">
    <property type="protein sequence ID" value="CAD9703723.1"/>
    <property type="molecule type" value="Transcribed_RNA"/>
</dbReference>
<dbReference type="SUPFAM" id="SSF109604">
    <property type="entry name" value="HD-domain/PDEase-like"/>
    <property type="match status" value="1"/>
</dbReference>
<dbReference type="InterPro" id="IPR036971">
    <property type="entry name" value="PDEase_catalytic_dom_sf"/>
</dbReference>
<dbReference type="PRINTS" id="PR00387">
    <property type="entry name" value="PDIESTERASE1"/>
</dbReference>
<keyword evidence="1" id="KW-0140">cGMP</keyword>
<dbReference type="GO" id="GO:0004114">
    <property type="term" value="F:3',5'-cyclic-nucleotide phosphodiesterase activity"/>
    <property type="evidence" value="ECO:0007669"/>
    <property type="project" value="InterPro"/>
</dbReference>
<dbReference type="PROSITE" id="PS51845">
    <property type="entry name" value="PDEASE_I_2"/>
    <property type="match status" value="1"/>
</dbReference>
<keyword evidence="2 6" id="KW-0479">Metal-binding</keyword>
<evidence type="ECO:0000256" key="2">
    <source>
        <dbReference type="ARBA" id="ARBA00022723"/>
    </source>
</evidence>